<dbReference type="RefSeq" id="WP_169097779.1">
    <property type="nucleotide sequence ID" value="NZ_JABBVZ010000014.1"/>
</dbReference>
<proteinExistence type="predicted"/>
<dbReference type="Proteomes" id="UP000533476">
    <property type="component" value="Unassembled WGS sequence"/>
</dbReference>
<accession>A0A7Y0L2L4</accession>
<dbReference type="EMBL" id="JABBVZ010000014">
    <property type="protein sequence ID" value="NMP21928.1"/>
    <property type="molecule type" value="Genomic_DNA"/>
</dbReference>
<protein>
    <submittedName>
        <fullName evidence="1">Uncharacterized protein</fullName>
    </submittedName>
</protein>
<dbReference type="AlphaFoldDB" id="A0A7Y0L2L4"/>
<evidence type="ECO:0000313" key="1">
    <source>
        <dbReference type="EMBL" id="NMP21928.1"/>
    </source>
</evidence>
<name>A0A7Y0L2L4_9FIRM</name>
<keyword evidence="2" id="KW-1185">Reference proteome</keyword>
<reference evidence="1 2" key="1">
    <citation type="submission" date="2020-04" db="EMBL/GenBank/DDBJ databases">
        <authorList>
            <person name="Zhang R."/>
            <person name="Schippers A."/>
        </authorList>
    </citation>
    <scope>NUCLEOTIDE SEQUENCE [LARGE SCALE GENOMIC DNA]</scope>
    <source>
        <strain evidence="1 2">DSM 109850</strain>
    </source>
</reference>
<gene>
    <name evidence="1" type="ORF">HIJ39_06125</name>
</gene>
<evidence type="ECO:0000313" key="2">
    <source>
        <dbReference type="Proteomes" id="UP000533476"/>
    </source>
</evidence>
<sequence length="108" mass="11886">MWPVYVNVIGDQRPEEDDAVVVQAVPQMGWAPPWPWYPSGLPHWGLATSSTEAARAWFAGVPEGQEKRVFADLLEAMKHRRRILSPLTLDTLSGQTTAVHVAVLATPG</sequence>
<comment type="caution">
    <text evidence="1">The sequence shown here is derived from an EMBL/GenBank/DDBJ whole genome shotgun (WGS) entry which is preliminary data.</text>
</comment>
<organism evidence="1 2">
    <name type="scientific">Sulfobacillus harzensis</name>
    <dbReference type="NCBI Taxonomy" id="2729629"/>
    <lineage>
        <taxon>Bacteria</taxon>
        <taxon>Bacillati</taxon>
        <taxon>Bacillota</taxon>
        <taxon>Clostridia</taxon>
        <taxon>Eubacteriales</taxon>
        <taxon>Clostridiales Family XVII. Incertae Sedis</taxon>
        <taxon>Sulfobacillus</taxon>
    </lineage>
</organism>